<dbReference type="AlphaFoldDB" id="A0A8S4RWE6"/>
<dbReference type="Proteomes" id="UP000838756">
    <property type="component" value="Unassembled WGS sequence"/>
</dbReference>
<organism evidence="1 2">
    <name type="scientific">Pararge aegeria aegeria</name>
    <dbReference type="NCBI Taxonomy" id="348720"/>
    <lineage>
        <taxon>Eukaryota</taxon>
        <taxon>Metazoa</taxon>
        <taxon>Ecdysozoa</taxon>
        <taxon>Arthropoda</taxon>
        <taxon>Hexapoda</taxon>
        <taxon>Insecta</taxon>
        <taxon>Pterygota</taxon>
        <taxon>Neoptera</taxon>
        <taxon>Endopterygota</taxon>
        <taxon>Lepidoptera</taxon>
        <taxon>Glossata</taxon>
        <taxon>Ditrysia</taxon>
        <taxon>Papilionoidea</taxon>
        <taxon>Nymphalidae</taxon>
        <taxon>Satyrinae</taxon>
        <taxon>Satyrini</taxon>
        <taxon>Parargina</taxon>
        <taxon>Pararge</taxon>
    </lineage>
</organism>
<protein>
    <submittedName>
        <fullName evidence="1">Jg11438 protein</fullName>
    </submittedName>
</protein>
<gene>
    <name evidence="1" type="primary">jg11438</name>
    <name evidence="1" type="ORF">PAEG_LOCUS18946</name>
</gene>
<evidence type="ECO:0000313" key="1">
    <source>
        <dbReference type="EMBL" id="CAH2242708.1"/>
    </source>
</evidence>
<sequence length="89" mass="9894">MLCSGLTDVVACVTTGTRGLAPMPRVDGHTVFLECPYHTTYMVSESRKKAQLAKYLYVIKSEMRRITRFSDTARQAEVLVQGAGIPTLR</sequence>
<reference evidence="1" key="1">
    <citation type="submission" date="2022-03" db="EMBL/GenBank/DDBJ databases">
        <authorList>
            <person name="Lindestad O."/>
        </authorList>
    </citation>
    <scope>NUCLEOTIDE SEQUENCE</scope>
</reference>
<dbReference type="EMBL" id="CAKXAJ010025675">
    <property type="protein sequence ID" value="CAH2242708.1"/>
    <property type="molecule type" value="Genomic_DNA"/>
</dbReference>
<accession>A0A8S4RWE6</accession>
<evidence type="ECO:0000313" key="2">
    <source>
        <dbReference type="Proteomes" id="UP000838756"/>
    </source>
</evidence>
<keyword evidence="2" id="KW-1185">Reference proteome</keyword>
<comment type="caution">
    <text evidence="1">The sequence shown here is derived from an EMBL/GenBank/DDBJ whole genome shotgun (WGS) entry which is preliminary data.</text>
</comment>
<proteinExistence type="predicted"/>
<name>A0A8S4RWE6_9NEOP</name>